<sequence>MGMPRQRLGGRPPDSRRRGDCALPMRRRLPLLLLLWLRLLAVVAGATVGVVAPAPALASAATATGTAAAVAAAAVVAAAAASVAGRLPPTAGRQLVPPTITRPCVGSPTVVRRTCPCHLRWVLVGGAPAGAPPPDASWSITLSPVRAAGESPARLAARAAALRGLSRRGVVLDQLVPPLPPGTAPPYFVPIPVGVVNWTASSSGAGGAPNTFVSTAGETEVVVGLEGGGTSGPSSCGATLLVRLQSLAPACPVRCIDTSGDCGGRQGGGLVQPVVRVPSTKPASAAVAATAAPSQQTGTPGRRRAAVSALTRAAPQSDAVGVMARQRSTLPRAFLPAPEARVVGGRPLRLPEQRLLVFMVDANGSVCSGSVISATHVLTAAHCAVAVSSTVYVGRSGGSASARGTPHTVSRFVPHPLFTLDTGLHDVAVVELAAPVRSPAGEVPVMVLPRPGTEPLVGSYARAAGYGKVDENLLLDPVDAALLSVDIPVLAKPVCLAARRRAAAGAPLTDLDARIGNPALLCAGYLDGGCDTCAGDSGGPLYQTVTRVVAGMEVPSTVQVGVTSFGDGCANVDQPGVYTLVAPHTDWIEGVMASGSAAIDGVNGGGGEREGSAGAATGGNGGGAGGVTPGRPTGSVPVGAPDGGGADAAGPPANGSSPAPDGGVTGRAPPDTGAGGGDASGGDSGSSIGSSDGGGAAWWVIALSAGCAILGVTAVVVAGALLHRRHQENGGSLRPSGGDP</sequence>
<accession>A0ACC3C9U3</accession>
<dbReference type="Proteomes" id="UP000798662">
    <property type="component" value="Chromosome 3"/>
</dbReference>
<evidence type="ECO:0000313" key="2">
    <source>
        <dbReference type="Proteomes" id="UP000798662"/>
    </source>
</evidence>
<proteinExistence type="predicted"/>
<reference evidence="1" key="1">
    <citation type="submission" date="2019-11" db="EMBL/GenBank/DDBJ databases">
        <title>Nori genome reveals adaptations in red seaweeds to the harsh intertidal environment.</title>
        <authorList>
            <person name="Wang D."/>
            <person name="Mao Y."/>
        </authorList>
    </citation>
    <scope>NUCLEOTIDE SEQUENCE</scope>
    <source>
        <tissue evidence="1">Gametophyte</tissue>
    </source>
</reference>
<keyword evidence="2" id="KW-1185">Reference proteome</keyword>
<name>A0ACC3C9U3_PYRYE</name>
<gene>
    <name evidence="1" type="ORF">I4F81_009469</name>
</gene>
<comment type="caution">
    <text evidence="1">The sequence shown here is derived from an EMBL/GenBank/DDBJ whole genome shotgun (WGS) entry which is preliminary data.</text>
</comment>
<protein>
    <submittedName>
        <fullName evidence="1">Uncharacterized protein</fullName>
    </submittedName>
</protein>
<dbReference type="EMBL" id="CM020620">
    <property type="protein sequence ID" value="KAK1866957.1"/>
    <property type="molecule type" value="Genomic_DNA"/>
</dbReference>
<evidence type="ECO:0000313" key="1">
    <source>
        <dbReference type="EMBL" id="KAK1866957.1"/>
    </source>
</evidence>
<organism evidence="1 2">
    <name type="scientific">Pyropia yezoensis</name>
    <name type="common">Susabi-nori</name>
    <name type="synonym">Porphyra yezoensis</name>
    <dbReference type="NCBI Taxonomy" id="2788"/>
    <lineage>
        <taxon>Eukaryota</taxon>
        <taxon>Rhodophyta</taxon>
        <taxon>Bangiophyceae</taxon>
        <taxon>Bangiales</taxon>
        <taxon>Bangiaceae</taxon>
        <taxon>Pyropia</taxon>
    </lineage>
</organism>